<evidence type="ECO:0000313" key="1">
    <source>
        <dbReference type="EMBL" id="MFH5211484.1"/>
    </source>
</evidence>
<sequence>MTPPIPIPADVRAWLRQVFADCNTRVATTISDVPTTHEVPLDMTFIQHFLGVSAPRRLESGWTVNISTHDLGGGRHYSEWGECRTA</sequence>
<proteinExistence type="predicted"/>
<dbReference type="EMBL" id="JBIMSO010000122">
    <property type="protein sequence ID" value="MFH5211484.1"/>
    <property type="molecule type" value="Genomic_DNA"/>
</dbReference>
<evidence type="ECO:0000313" key="6">
    <source>
        <dbReference type="Proteomes" id="UP001609219"/>
    </source>
</evidence>
<dbReference type="Proteomes" id="UP001609219">
    <property type="component" value="Unassembled WGS sequence"/>
</dbReference>
<dbReference type="EMBL" id="JBIMSP010000104">
    <property type="protein sequence ID" value="MFH5245866.1"/>
    <property type="molecule type" value="Genomic_DNA"/>
</dbReference>
<protein>
    <submittedName>
        <fullName evidence="2">Uncharacterized protein</fullName>
    </submittedName>
</protein>
<evidence type="ECO:0000313" key="2">
    <source>
        <dbReference type="EMBL" id="MFH5227608.1"/>
    </source>
</evidence>
<evidence type="ECO:0000313" key="5">
    <source>
        <dbReference type="Proteomes" id="UP001609176"/>
    </source>
</evidence>
<evidence type="ECO:0000313" key="3">
    <source>
        <dbReference type="EMBL" id="MFH5245866.1"/>
    </source>
</evidence>
<dbReference type="Proteomes" id="UP001609176">
    <property type="component" value="Unassembled WGS sequence"/>
</dbReference>
<evidence type="ECO:0000313" key="4">
    <source>
        <dbReference type="Proteomes" id="UP001609175"/>
    </source>
</evidence>
<name>A0ABW7JXY4_9NOCA</name>
<comment type="caution">
    <text evidence="2">The sequence shown here is derived from an EMBL/GenBank/DDBJ whole genome shotgun (WGS) entry which is preliminary data.</text>
</comment>
<dbReference type="EMBL" id="JBIMSN010000013">
    <property type="protein sequence ID" value="MFH5227608.1"/>
    <property type="molecule type" value="Genomic_DNA"/>
</dbReference>
<accession>A0ABW7JXY4</accession>
<dbReference type="RefSeq" id="WP_395118005.1">
    <property type="nucleotide sequence ID" value="NZ_JBIMSN010000013.1"/>
</dbReference>
<keyword evidence="6" id="KW-1185">Reference proteome</keyword>
<gene>
    <name evidence="3" type="ORF">ACHIPV_28960</name>
    <name evidence="1" type="ORF">ACHIPZ_25260</name>
    <name evidence="2" type="ORF">ACHIRB_03255</name>
</gene>
<dbReference type="Proteomes" id="UP001609175">
    <property type="component" value="Unassembled WGS sequence"/>
</dbReference>
<organism evidence="2 6">
    <name type="scientific">Antrihabitans spumae</name>
    <dbReference type="NCBI Taxonomy" id="3373370"/>
    <lineage>
        <taxon>Bacteria</taxon>
        <taxon>Bacillati</taxon>
        <taxon>Actinomycetota</taxon>
        <taxon>Actinomycetes</taxon>
        <taxon>Mycobacteriales</taxon>
        <taxon>Nocardiaceae</taxon>
        <taxon>Antrihabitans</taxon>
    </lineage>
</organism>
<reference evidence="4 5" key="1">
    <citation type="submission" date="2024-10" db="EMBL/GenBank/DDBJ databases">
        <authorList>
            <person name="Riesco R."/>
        </authorList>
    </citation>
    <scope>NUCLEOTIDE SEQUENCE [LARGE SCALE GENOMIC DNA]</scope>
    <source>
        <strain evidence="3 5">NCIMB 15448</strain>
        <strain evidence="1 4">NCIMB 15449</strain>
        <strain evidence="2 6">NCIMB 15450</strain>
    </source>
</reference>